<accession>A0ABQ5G148</accession>
<feature type="compositionally biased region" description="Basic and acidic residues" evidence="1">
    <location>
        <begin position="115"/>
        <end position="129"/>
    </location>
</feature>
<dbReference type="InterPro" id="IPR013103">
    <property type="entry name" value="RVT_2"/>
</dbReference>
<dbReference type="EMBL" id="BQNB010017933">
    <property type="protein sequence ID" value="GJT68828.1"/>
    <property type="molecule type" value="Genomic_DNA"/>
</dbReference>
<reference evidence="4" key="2">
    <citation type="submission" date="2022-01" db="EMBL/GenBank/DDBJ databases">
        <authorList>
            <person name="Yamashiro T."/>
            <person name="Shiraishi A."/>
            <person name="Satake H."/>
            <person name="Nakayama K."/>
        </authorList>
    </citation>
    <scope>NUCLEOTIDE SEQUENCE</scope>
</reference>
<keyword evidence="5" id="KW-1185">Reference proteome</keyword>
<evidence type="ECO:0000313" key="5">
    <source>
        <dbReference type="Proteomes" id="UP001151760"/>
    </source>
</evidence>
<dbReference type="Pfam" id="PF07727">
    <property type="entry name" value="RVT_2"/>
    <property type="match status" value="1"/>
</dbReference>
<sequence length="417" mass="47126">MRPFGCPVTILNTLDPLGKFDGKADEGFLVGYSINSKAFRVFNTRTRKVEENLHITFLENKPNVAGSGPDWLFDIDLLTNSMNYEPVTAGNQTNGNAELIRDAVADDAGKKTTKELANEGERNSQEKEGGASNKEGYYDLLNTGIFSGAYDDEDVGAEADINNLETTMNDEEIRSILAYASFMGFIVYQMDVKSAFLYGTIKEEVYVCQPPGFEDLQFPNKAYKVEKALYGLHQAPRAWYETLSTYLLENRFRRGTIDKTLFIKKDKGDILELPAKVKQKDDGIFINQDKYVADLLKKFDFVTLKTTITPIETNKALLKDEEDEDVDVHLYRINDWIIDRSFRYLKGQPKLGLWYLRDSPFDLKVFYDSDYAGASLDRKSIIGGCQFLGKRLISLACKKQTFSCNSTTEAEYVAAAN</sequence>
<gene>
    <name evidence="4" type="ORF">Tco_1020308</name>
</gene>
<dbReference type="PANTHER" id="PTHR11439:SF495">
    <property type="entry name" value="REVERSE TRANSCRIPTASE, RNA-DEPENDENT DNA POLYMERASE-RELATED"/>
    <property type="match status" value="1"/>
</dbReference>
<organism evidence="4 5">
    <name type="scientific">Tanacetum coccineum</name>
    <dbReference type="NCBI Taxonomy" id="301880"/>
    <lineage>
        <taxon>Eukaryota</taxon>
        <taxon>Viridiplantae</taxon>
        <taxon>Streptophyta</taxon>
        <taxon>Embryophyta</taxon>
        <taxon>Tracheophyta</taxon>
        <taxon>Spermatophyta</taxon>
        <taxon>Magnoliopsida</taxon>
        <taxon>eudicotyledons</taxon>
        <taxon>Gunneridae</taxon>
        <taxon>Pentapetalae</taxon>
        <taxon>asterids</taxon>
        <taxon>campanulids</taxon>
        <taxon>Asterales</taxon>
        <taxon>Asteraceae</taxon>
        <taxon>Asteroideae</taxon>
        <taxon>Anthemideae</taxon>
        <taxon>Anthemidinae</taxon>
        <taxon>Tanacetum</taxon>
    </lineage>
</organism>
<proteinExistence type="predicted"/>
<name>A0ABQ5G148_9ASTR</name>
<evidence type="ECO:0000256" key="1">
    <source>
        <dbReference type="SAM" id="MobiDB-lite"/>
    </source>
</evidence>
<dbReference type="Proteomes" id="UP001151760">
    <property type="component" value="Unassembled WGS sequence"/>
</dbReference>
<reference evidence="4" key="1">
    <citation type="journal article" date="2022" name="Int. J. Mol. Sci.">
        <title>Draft Genome of Tanacetum Coccineum: Genomic Comparison of Closely Related Tanacetum-Family Plants.</title>
        <authorList>
            <person name="Yamashiro T."/>
            <person name="Shiraishi A."/>
            <person name="Nakayama K."/>
            <person name="Satake H."/>
        </authorList>
    </citation>
    <scope>NUCLEOTIDE SEQUENCE</scope>
</reference>
<dbReference type="InterPro" id="IPR057670">
    <property type="entry name" value="SH3_retrovirus"/>
</dbReference>
<feature type="region of interest" description="Disordered" evidence="1">
    <location>
        <begin position="115"/>
        <end position="134"/>
    </location>
</feature>
<feature type="domain" description="Reverse transcriptase Ty1/copia-type" evidence="2">
    <location>
        <begin position="171"/>
        <end position="266"/>
    </location>
</feature>
<dbReference type="PANTHER" id="PTHR11439">
    <property type="entry name" value="GAG-POL-RELATED RETROTRANSPOSON"/>
    <property type="match status" value="1"/>
</dbReference>
<evidence type="ECO:0000313" key="4">
    <source>
        <dbReference type="EMBL" id="GJT68828.1"/>
    </source>
</evidence>
<feature type="domain" description="Retroviral polymerase SH3-like" evidence="3">
    <location>
        <begin position="8"/>
        <end position="62"/>
    </location>
</feature>
<dbReference type="Pfam" id="PF25597">
    <property type="entry name" value="SH3_retrovirus"/>
    <property type="match status" value="1"/>
</dbReference>
<evidence type="ECO:0000259" key="3">
    <source>
        <dbReference type="Pfam" id="PF25597"/>
    </source>
</evidence>
<evidence type="ECO:0000259" key="2">
    <source>
        <dbReference type="Pfam" id="PF07727"/>
    </source>
</evidence>
<protein>
    <submittedName>
        <fullName evidence="4">Ribonuclease H-like domain-containing protein</fullName>
    </submittedName>
</protein>
<comment type="caution">
    <text evidence="4">The sequence shown here is derived from an EMBL/GenBank/DDBJ whole genome shotgun (WGS) entry which is preliminary data.</text>
</comment>